<dbReference type="GO" id="GO:0019413">
    <property type="term" value="P:acetate biosynthetic process"/>
    <property type="evidence" value="ECO:0007669"/>
    <property type="project" value="UniProtKB-ARBA"/>
</dbReference>
<evidence type="ECO:0000256" key="1">
    <source>
        <dbReference type="ARBA" id="ARBA00009986"/>
    </source>
</evidence>
<comment type="similarity">
    <text evidence="1 4">Belongs to the aldehyde dehydrogenase family.</text>
</comment>
<dbReference type="InterPro" id="IPR016162">
    <property type="entry name" value="Ald_DH_N"/>
</dbReference>
<dbReference type="Proteomes" id="UP000799118">
    <property type="component" value="Unassembled WGS sequence"/>
</dbReference>
<dbReference type="InterPro" id="IPR016163">
    <property type="entry name" value="Ald_DH_C"/>
</dbReference>
<evidence type="ECO:0000256" key="3">
    <source>
        <dbReference type="PROSITE-ProRule" id="PRU10007"/>
    </source>
</evidence>
<evidence type="ECO:0000313" key="6">
    <source>
        <dbReference type="EMBL" id="KAE9391892.1"/>
    </source>
</evidence>
<reference evidence="6" key="1">
    <citation type="journal article" date="2019" name="Environ. Microbiol.">
        <title>Fungal ecological strategies reflected in gene transcription - a case study of two litter decomposers.</title>
        <authorList>
            <person name="Barbi F."/>
            <person name="Kohler A."/>
            <person name="Barry K."/>
            <person name="Baskaran P."/>
            <person name="Daum C."/>
            <person name="Fauchery L."/>
            <person name="Ihrmark K."/>
            <person name="Kuo A."/>
            <person name="LaButti K."/>
            <person name="Lipzen A."/>
            <person name="Morin E."/>
            <person name="Grigoriev I.V."/>
            <person name="Henrissat B."/>
            <person name="Lindahl B."/>
            <person name="Martin F."/>
        </authorList>
    </citation>
    <scope>NUCLEOTIDE SEQUENCE</scope>
    <source>
        <strain evidence="6">JB14</strain>
    </source>
</reference>
<dbReference type="OrthoDB" id="310895at2759"/>
<dbReference type="GO" id="GO:0004030">
    <property type="term" value="F:aldehyde dehydrogenase [NAD(P)+] activity"/>
    <property type="evidence" value="ECO:0007669"/>
    <property type="project" value="UniProtKB-ARBA"/>
</dbReference>
<feature type="domain" description="Aldehyde dehydrogenase" evidence="5">
    <location>
        <begin position="4"/>
        <end position="239"/>
    </location>
</feature>
<dbReference type="InterPro" id="IPR016161">
    <property type="entry name" value="Ald_DH/histidinol_DH"/>
</dbReference>
<dbReference type="AlphaFoldDB" id="A0A6A4H0Z9"/>
<name>A0A6A4H0Z9_9AGAR</name>
<feature type="active site" evidence="3">
    <location>
        <position position="213"/>
    </location>
</feature>
<dbReference type="EMBL" id="ML769610">
    <property type="protein sequence ID" value="KAE9391892.1"/>
    <property type="molecule type" value="Genomic_DNA"/>
</dbReference>
<evidence type="ECO:0000313" key="7">
    <source>
        <dbReference type="Proteomes" id="UP000799118"/>
    </source>
</evidence>
<evidence type="ECO:0000256" key="2">
    <source>
        <dbReference type="ARBA" id="ARBA00023002"/>
    </source>
</evidence>
<gene>
    <name evidence="6" type="ORF">BT96DRAFT_959445</name>
</gene>
<accession>A0A6A4H0Z9</accession>
<dbReference type="Pfam" id="PF00171">
    <property type="entry name" value="Aldedh"/>
    <property type="match status" value="2"/>
</dbReference>
<dbReference type="FunFam" id="3.40.605.10:FF:000050">
    <property type="entry name" value="Aldehyde dehydrogenase, mitochondrial"/>
    <property type="match status" value="1"/>
</dbReference>
<evidence type="ECO:0000259" key="5">
    <source>
        <dbReference type="Pfam" id="PF00171"/>
    </source>
</evidence>
<dbReference type="Gene3D" id="3.40.605.10">
    <property type="entry name" value="Aldehyde Dehydrogenase, Chain A, domain 1"/>
    <property type="match status" value="1"/>
</dbReference>
<dbReference type="InterPro" id="IPR015590">
    <property type="entry name" value="Aldehyde_DH_dom"/>
</dbReference>
<sequence>MPSATGKILTKASAANSKDVDIAVEAARKAYKTSWGLKVPGVQRGEMLMKLANLLEANIDEFAALECLNVGKPWVESRGDVDFTIKMFKYYAGWADKIHGKTIETNEQKLAYTRHEPYGVVGQIIAWNSPLAPALATGNVVVLKPSEITPLTALKLAGLINEAGFPPGVDIPRELQLHRILILEKIAFTGSTITGRKIQEASAKSNLKVVTLELGGKSPNIIFDDANMEQAIKWAAIGILSVYLFMITILTNQVDISSNSGQICVAGSRIFVQEGVYDTFMQGFSRAAKGVSTKTGDPFATGTMHGPVVSQTQFDRVMSYIDSAKADGANAFIGGERHSLSEGFFIEPTIFADCTPAMKIVQEEVFGPVAVVIKFKTEEEVIEMANDTKYGLACAVFTENVSRAIRVSNALEAGTAWVNCYIIGEHNVPFGGYKQSGIGRELGAHAIDTYTQVKAVHINVGLKI</sequence>
<evidence type="ECO:0000256" key="4">
    <source>
        <dbReference type="RuleBase" id="RU003345"/>
    </source>
</evidence>
<dbReference type="PROSITE" id="PS00687">
    <property type="entry name" value="ALDEHYDE_DEHYDR_GLU"/>
    <property type="match status" value="1"/>
</dbReference>
<dbReference type="Gene3D" id="3.40.309.10">
    <property type="entry name" value="Aldehyde Dehydrogenase, Chain A, domain 2"/>
    <property type="match status" value="1"/>
</dbReference>
<protein>
    <submittedName>
        <fullName evidence="6">Aldehyde dehydrogenase</fullName>
    </submittedName>
</protein>
<dbReference type="InterPro" id="IPR029510">
    <property type="entry name" value="Ald_DH_CS_GLU"/>
</dbReference>
<dbReference type="PANTHER" id="PTHR11699">
    <property type="entry name" value="ALDEHYDE DEHYDROGENASE-RELATED"/>
    <property type="match status" value="1"/>
</dbReference>
<proteinExistence type="inferred from homology"/>
<dbReference type="SUPFAM" id="SSF53720">
    <property type="entry name" value="ALDH-like"/>
    <property type="match status" value="1"/>
</dbReference>
<dbReference type="FunFam" id="3.40.309.10:FF:000001">
    <property type="entry name" value="Mitochondrial aldehyde dehydrogenase 2"/>
    <property type="match status" value="1"/>
</dbReference>
<keyword evidence="7" id="KW-1185">Reference proteome</keyword>
<feature type="domain" description="Aldehyde dehydrogenase" evidence="5">
    <location>
        <begin position="256"/>
        <end position="456"/>
    </location>
</feature>
<dbReference type="FunFam" id="3.40.605.10:FF:000026">
    <property type="entry name" value="Aldehyde dehydrogenase, putative"/>
    <property type="match status" value="1"/>
</dbReference>
<organism evidence="6 7">
    <name type="scientific">Gymnopus androsaceus JB14</name>
    <dbReference type="NCBI Taxonomy" id="1447944"/>
    <lineage>
        <taxon>Eukaryota</taxon>
        <taxon>Fungi</taxon>
        <taxon>Dikarya</taxon>
        <taxon>Basidiomycota</taxon>
        <taxon>Agaricomycotina</taxon>
        <taxon>Agaricomycetes</taxon>
        <taxon>Agaricomycetidae</taxon>
        <taxon>Agaricales</taxon>
        <taxon>Marasmiineae</taxon>
        <taxon>Omphalotaceae</taxon>
        <taxon>Gymnopus</taxon>
    </lineage>
</organism>
<keyword evidence="2 4" id="KW-0560">Oxidoreductase</keyword>